<comment type="caution">
    <text evidence="1">The sequence shown here is derived from an EMBL/GenBank/DDBJ whole genome shotgun (WGS) entry which is preliminary data.</text>
</comment>
<name>A0ACC2DR59_DIPCM</name>
<accession>A0ACC2DR59</accession>
<evidence type="ECO:0000313" key="2">
    <source>
        <dbReference type="Proteomes" id="UP001162992"/>
    </source>
</evidence>
<sequence length="480" mass="52969">MDASPFSCYGASQPFPAATSSALLPPNPSQQRLSEVDFLRPVVDGSAFQPAFPEMMQLGHPQSLFQRQMVLPPPMLPSHHPHRPLPPPPPQQQQQGNWPHGVGVECPEAQAPVYAADGSAAEVLPGMEDFKCNICFSVAQAAVVTFCGHLFCWGCLYPWLHIHSSNNECPVCRGGIPENSIVPIYGRGNASEATSAAGGGSEAPGVESLPPRPRAPRIESLRQIQDTGSSSREVAAANTATRGEEAVQLQEDAAIRRERAEQEQREENHFSPVAERFNAFNNAATIYPSEHIGARINMDLRVLEQQQQPQIHNFFRPWSNAVDSAAAASSGQMLDPRDILTISWLVMNPMQAASWVASMRAIVFNLEAFFGSLEYQQHRGWDILYNKFSAGIPNHHEGIINHSTVHPIQAVEWLSSMRARLMNAEQILANLEHLHQQALASHHPSHPGHYPRAPVPPTYDGSSYMPVNLPQENVVPYRWF</sequence>
<keyword evidence="2" id="KW-1185">Reference proteome</keyword>
<protein>
    <submittedName>
        <fullName evidence="1">Uncharacterized protein</fullName>
    </submittedName>
</protein>
<evidence type="ECO:0000313" key="1">
    <source>
        <dbReference type="EMBL" id="KAJ7556689.1"/>
    </source>
</evidence>
<reference evidence="2" key="1">
    <citation type="journal article" date="2024" name="Proc. Natl. Acad. Sci. U.S.A.">
        <title>Extraordinary preservation of gene collinearity over three hundred million years revealed in homosporous lycophytes.</title>
        <authorList>
            <person name="Li C."/>
            <person name="Wickell D."/>
            <person name="Kuo L.Y."/>
            <person name="Chen X."/>
            <person name="Nie B."/>
            <person name="Liao X."/>
            <person name="Peng D."/>
            <person name="Ji J."/>
            <person name="Jenkins J."/>
            <person name="Williams M."/>
            <person name="Shu S."/>
            <person name="Plott C."/>
            <person name="Barry K."/>
            <person name="Rajasekar S."/>
            <person name="Grimwood J."/>
            <person name="Han X."/>
            <person name="Sun S."/>
            <person name="Hou Z."/>
            <person name="He W."/>
            <person name="Dai G."/>
            <person name="Sun C."/>
            <person name="Schmutz J."/>
            <person name="Leebens-Mack J.H."/>
            <person name="Li F.W."/>
            <person name="Wang L."/>
        </authorList>
    </citation>
    <scope>NUCLEOTIDE SEQUENCE [LARGE SCALE GENOMIC DNA]</scope>
    <source>
        <strain evidence="2">cv. PW_Plant_1</strain>
    </source>
</reference>
<proteinExistence type="predicted"/>
<gene>
    <name evidence="1" type="ORF">O6H91_05G093800</name>
</gene>
<dbReference type="Proteomes" id="UP001162992">
    <property type="component" value="Chromosome 5"/>
</dbReference>
<organism evidence="1 2">
    <name type="scientific">Diphasiastrum complanatum</name>
    <name type="common">Issler's clubmoss</name>
    <name type="synonym">Lycopodium complanatum</name>
    <dbReference type="NCBI Taxonomy" id="34168"/>
    <lineage>
        <taxon>Eukaryota</taxon>
        <taxon>Viridiplantae</taxon>
        <taxon>Streptophyta</taxon>
        <taxon>Embryophyta</taxon>
        <taxon>Tracheophyta</taxon>
        <taxon>Lycopodiopsida</taxon>
        <taxon>Lycopodiales</taxon>
        <taxon>Lycopodiaceae</taxon>
        <taxon>Lycopodioideae</taxon>
        <taxon>Diphasiastrum</taxon>
    </lineage>
</organism>
<dbReference type="EMBL" id="CM055096">
    <property type="protein sequence ID" value="KAJ7556689.1"/>
    <property type="molecule type" value="Genomic_DNA"/>
</dbReference>